<reference evidence="2" key="1">
    <citation type="submission" date="2021-04" db="EMBL/GenBank/DDBJ databases">
        <title>novel species isolated from subtropical streams in China.</title>
        <authorList>
            <person name="Lu H."/>
        </authorList>
    </citation>
    <scope>NUCLEOTIDE SEQUENCE</scope>
    <source>
        <strain evidence="2">LFS511W</strain>
    </source>
</reference>
<gene>
    <name evidence="2" type="ORF">KDM89_16870</name>
</gene>
<comment type="caution">
    <text evidence="2">The sequence shown here is derived from an EMBL/GenBank/DDBJ whole genome shotgun (WGS) entry which is preliminary data.</text>
</comment>
<evidence type="ECO:0000313" key="3">
    <source>
        <dbReference type="Proteomes" id="UP000680067"/>
    </source>
</evidence>
<proteinExistence type="predicted"/>
<evidence type="ECO:0000313" key="2">
    <source>
        <dbReference type="EMBL" id="MBR7783821.1"/>
    </source>
</evidence>
<keyword evidence="1" id="KW-0732">Signal</keyword>
<name>A0A941I7H2_9BURK</name>
<organism evidence="2 3">
    <name type="scientific">Undibacterium luofuense</name>
    <dbReference type="NCBI Taxonomy" id="2828733"/>
    <lineage>
        <taxon>Bacteria</taxon>
        <taxon>Pseudomonadati</taxon>
        <taxon>Pseudomonadota</taxon>
        <taxon>Betaproteobacteria</taxon>
        <taxon>Burkholderiales</taxon>
        <taxon>Oxalobacteraceae</taxon>
        <taxon>Undibacterium</taxon>
    </lineage>
</organism>
<evidence type="ECO:0000256" key="1">
    <source>
        <dbReference type="SAM" id="SignalP"/>
    </source>
</evidence>
<dbReference type="AlphaFoldDB" id="A0A941I7H2"/>
<accession>A0A941I7H2</accession>
<feature type="signal peptide" evidence="1">
    <location>
        <begin position="1"/>
        <end position="32"/>
    </location>
</feature>
<keyword evidence="3" id="KW-1185">Reference proteome</keyword>
<dbReference type="EMBL" id="JAGSPN010000015">
    <property type="protein sequence ID" value="MBR7783821.1"/>
    <property type="molecule type" value="Genomic_DNA"/>
</dbReference>
<dbReference type="Proteomes" id="UP000680067">
    <property type="component" value="Unassembled WGS sequence"/>
</dbReference>
<protein>
    <submittedName>
        <fullName evidence="2">Uncharacterized protein</fullName>
    </submittedName>
</protein>
<sequence>MQKSQIPSHDFSIYMKLLVSMVLALTGVTAIAAEPAYTCNTDRGCKEESGPEYALGRGAKITLPEGWRFYTYPTAPIPEMAGLREIRAVRNGQVIAITPMPKPEQLVASESQICSWISEGAKQYVAKSEEKAVTPVAFSQNGVVGCYVTFTSANPGEKPFAVLANRRHASVASFAIVHPKVIFSVSAVSETAPDDDYRAALEAIKHIQ</sequence>
<feature type="chain" id="PRO_5037023782" evidence="1">
    <location>
        <begin position="33"/>
        <end position="208"/>
    </location>
</feature>